<evidence type="ECO:0000256" key="2">
    <source>
        <dbReference type="ARBA" id="ARBA00023008"/>
    </source>
</evidence>
<gene>
    <name evidence="7" type="ORF">EPH95_12865</name>
</gene>
<feature type="binding site" evidence="3">
    <location>
        <position position="77"/>
    </location>
    <ligand>
        <name>Cu cation</name>
        <dbReference type="ChEBI" id="CHEBI:23378"/>
    </ligand>
</feature>
<name>A0A514LJD0_9BACI</name>
<evidence type="ECO:0000256" key="5">
    <source>
        <dbReference type="SAM" id="SignalP"/>
    </source>
</evidence>
<dbReference type="InterPro" id="IPR003782">
    <property type="entry name" value="SCO1/SenC"/>
</dbReference>
<accession>A0A514LJD0</accession>
<comment type="similarity">
    <text evidence="1">Belongs to the SCO1/2 family.</text>
</comment>
<dbReference type="GO" id="GO:0046872">
    <property type="term" value="F:metal ion binding"/>
    <property type="evidence" value="ECO:0007669"/>
    <property type="project" value="UniProtKB-KW"/>
</dbReference>
<dbReference type="Gene3D" id="3.40.30.10">
    <property type="entry name" value="Glutaredoxin"/>
    <property type="match status" value="1"/>
</dbReference>
<keyword evidence="2 3" id="KW-0186">Copper</keyword>
<feature type="signal peptide" evidence="5">
    <location>
        <begin position="1"/>
        <end position="23"/>
    </location>
</feature>
<feature type="domain" description="Thioredoxin" evidence="6">
    <location>
        <begin position="13"/>
        <end position="199"/>
    </location>
</feature>
<dbReference type="Proteomes" id="UP000319756">
    <property type="component" value="Chromosome"/>
</dbReference>
<reference evidence="8" key="1">
    <citation type="submission" date="2019-01" db="EMBL/GenBank/DDBJ databases">
        <title>Genomic analysis of Salicibibacter sp. NKC3-5.</title>
        <authorList>
            <person name="Oh Y.J."/>
        </authorList>
    </citation>
    <scope>NUCLEOTIDE SEQUENCE [LARGE SCALE GENOMIC DNA]</scope>
    <source>
        <strain evidence="8">NKC3-5</strain>
    </source>
</reference>
<dbReference type="OrthoDB" id="9811998at2"/>
<dbReference type="RefSeq" id="WP_142090479.1">
    <property type="nucleotide sequence ID" value="NZ_CP035485.1"/>
</dbReference>
<feature type="binding site" evidence="3">
    <location>
        <position position="73"/>
    </location>
    <ligand>
        <name>Cu cation</name>
        <dbReference type="ChEBI" id="CHEBI:23378"/>
    </ligand>
</feature>
<keyword evidence="4" id="KW-1015">Disulfide bond</keyword>
<evidence type="ECO:0000259" key="6">
    <source>
        <dbReference type="PROSITE" id="PS51352"/>
    </source>
</evidence>
<dbReference type="Pfam" id="PF02630">
    <property type="entry name" value="SCO1-SenC"/>
    <property type="match status" value="1"/>
</dbReference>
<evidence type="ECO:0000256" key="4">
    <source>
        <dbReference type="PIRSR" id="PIRSR603782-2"/>
    </source>
</evidence>
<dbReference type="PANTHER" id="PTHR12151">
    <property type="entry name" value="ELECTRON TRANSPORT PROTIN SCO1/SENC FAMILY MEMBER"/>
    <property type="match status" value="1"/>
</dbReference>
<evidence type="ECO:0000313" key="8">
    <source>
        <dbReference type="Proteomes" id="UP000319756"/>
    </source>
</evidence>
<keyword evidence="3" id="KW-0479">Metal-binding</keyword>
<dbReference type="InterPro" id="IPR013766">
    <property type="entry name" value="Thioredoxin_domain"/>
</dbReference>
<dbReference type="KEGG" id="sale:EPH95_12865"/>
<evidence type="ECO:0000313" key="7">
    <source>
        <dbReference type="EMBL" id="QDI91958.1"/>
    </source>
</evidence>
<feature type="binding site" evidence="3">
    <location>
        <position position="163"/>
    </location>
    <ligand>
        <name>Cu cation</name>
        <dbReference type="ChEBI" id="CHEBI:23378"/>
    </ligand>
</feature>
<keyword evidence="5" id="KW-0732">Signal</keyword>
<dbReference type="PANTHER" id="PTHR12151:SF25">
    <property type="entry name" value="LINALOOL DEHYDRATASE_ISOMERASE DOMAIN-CONTAINING PROTEIN"/>
    <property type="match status" value="1"/>
</dbReference>
<evidence type="ECO:0000256" key="3">
    <source>
        <dbReference type="PIRSR" id="PIRSR603782-1"/>
    </source>
</evidence>
<dbReference type="EMBL" id="CP035485">
    <property type="protein sequence ID" value="QDI91958.1"/>
    <property type="molecule type" value="Genomic_DNA"/>
</dbReference>
<sequence length="203" mass="23284">MFKGKIWLLIAAALFLAGCQDQVYENTDGVTNVSDADWGKVNDFQFTNQFDEAYGTEQLDGEYWIANFIFTRCPTVCLTMTPNMARVQEAVNEEGLDVEFVSFSVDPAYDTPDVLEEYGQDYGANFDNWNFLTGYDQEDIQELSEESFKQDMMDDRDSNDIIHGVDFFLVNDEREIIRFYDGMSPPVDAIVEDLKQIGVDERD</sequence>
<organism evidence="7 8">
    <name type="scientific">Salicibibacter halophilus</name>
    <dbReference type="NCBI Taxonomy" id="2502791"/>
    <lineage>
        <taxon>Bacteria</taxon>
        <taxon>Bacillati</taxon>
        <taxon>Bacillota</taxon>
        <taxon>Bacilli</taxon>
        <taxon>Bacillales</taxon>
        <taxon>Bacillaceae</taxon>
        <taxon>Salicibibacter</taxon>
    </lineage>
</organism>
<dbReference type="CDD" id="cd02968">
    <property type="entry name" value="SCO"/>
    <property type="match status" value="1"/>
</dbReference>
<feature type="disulfide bond" description="Redox-active" evidence="4">
    <location>
        <begin position="73"/>
        <end position="77"/>
    </location>
</feature>
<protein>
    <submittedName>
        <fullName evidence="7">SCO family protein</fullName>
    </submittedName>
</protein>
<feature type="chain" id="PRO_5039620764" evidence="5">
    <location>
        <begin position="24"/>
        <end position="203"/>
    </location>
</feature>
<dbReference type="SUPFAM" id="SSF52833">
    <property type="entry name" value="Thioredoxin-like"/>
    <property type="match status" value="1"/>
</dbReference>
<proteinExistence type="inferred from homology"/>
<evidence type="ECO:0000256" key="1">
    <source>
        <dbReference type="ARBA" id="ARBA00010996"/>
    </source>
</evidence>
<dbReference type="InterPro" id="IPR036249">
    <property type="entry name" value="Thioredoxin-like_sf"/>
</dbReference>
<dbReference type="PROSITE" id="PS51257">
    <property type="entry name" value="PROKAR_LIPOPROTEIN"/>
    <property type="match status" value="1"/>
</dbReference>
<dbReference type="PROSITE" id="PS51352">
    <property type="entry name" value="THIOREDOXIN_2"/>
    <property type="match status" value="1"/>
</dbReference>
<keyword evidence="8" id="KW-1185">Reference proteome</keyword>
<dbReference type="AlphaFoldDB" id="A0A514LJD0"/>